<dbReference type="HOGENOM" id="CLU_599541_0_0_2"/>
<gene>
    <name evidence="1" type="ORF">MSHOH_3456</name>
</gene>
<dbReference type="KEGG" id="mhor:MSHOH_3456"/>
<evidence type="ECO:0000313" key="2">
    <source>
        <dbReference type="Proteomes" id="UP000033101"/>
    </source>
</evidence>
<accession>A0A0E3SD31</accession>
<dbReference type="SUPFAM" id="SSF52540">
    <property type="entry name" value="P-loop containing nucleoside triphosphate hydrolases"/>
    <property type="match status" value="1"/>
</dbReference>
<dbReference type="EMBL" id="CP009516">
    <property type="protein sequence ID" value="AKB79939.1"/>
    <property type="molecule type" value="Genomic_DNA"/>
</dbReference>
<organism evidence="1 2">
    <name type="scientific">Methanosarcina horonobensis HB-1 = JCM 15518</name>
    <dbReference type="NCBI Taxonomy" id="1434110"/>
    <lineage>
        <taxon>Archaea</taxon>
        <taxon>Methanobacteriati</taxon>
        <taxon>Methanobacteriota</taxon>
        <taxon>Stenosarchaea group</taxon>
        <taxon>Methanomicrobia</taxon>
        <taxon>Methanosarcinales</taxon>
        <taxon>Methanosarcinaceae</taxon>
        <taxon>Methanosarcina</taxon>
    </lineage>
</organism>
<dbReference type="Proteomes" id="UP000033101">
    <property type="component" value="Chromosome"/>
</dbReference>
<protein>
    <submittedName>
        <fullName evidence="1">Uncharacterized protein</fullName>
    </submittedName>
</protein>
<proteinExistence type="predicted"/>
<evidence type="ECO:0000313" key="1">
    <source>
        <dbReference type="EMBL" id="AKB79939.1"/>
    </source>
</evidence>
<sequence>MLRNINTECIIFLVMSAVNINPNFFNHDAQAGGFFPVTHINPGFDIDAFISGPGKNMLVEGIRGTGKTHILKMISSKCINSYPERKILPIYISLAKVSEWQGSDIRLFRIQLYASIVTSTLSIIEAEKARIAVQRRDNGTAIETIKRMFGLKGENDIDELMKRIKLLSDTLIGQLTYIPDKILDKTKTESQVRSGFSAGETVQVTLEDFFSNLKEKEVQYVGKTLAYENAAGFIIEFFRQLKQILNYNYAILLLDECSEASEDAQIEIFRLLKLIRGAFTSDMETNYVYFFASVYPPYATKYPSKTKGVSFNFDPGQDAGVEYLQLDELSDEYEAFFHELTRKRLEFVFGRYVPDPISEIFENERAFLLAAYCANGIPRRYLEILKQSYDNLCQRSGSEREFKKISQKDVESGVQTIAAGQILAQNKLDDDDFKIVEEISKRIRTRNKKTETENKDKSEPIPANVYFTISRSQSSKLTNLLLQGCIHDKGRTRLRKYYKEEGAHGILLMLDLSLSLYDGAVDKRRALDIFKQDLKDNAKSGYLYCQDFDLNQFDYLKYK</sequence>
<dbReference type="PATRIC" id="fig|1434110.4.peg.4436"/>
<dbReference type="InterPro" id="IPR027417">
    <property type="entry name" value="P-loop_NTPase"/>
</dbReference>
<reference evidence="1 2" key="1">
    <citation type="submission" date="2014-07" db="EMBL/GenBank/DDBJ databases">
        <title>Methanogenic archaea and the global carbon cycle.</title>
        <authorList>
            <person name="Henriksen J.R."/>
            <person name="Luke J."/>
            <person name="Reinhart S."/>
            <person name="Benedict M.N."/>
            <person name="Youngblut N.D."/>
            <person name="Metcalf M.E."/>
            <person name="Whitaker R.J."/>
            <person name="Metcalf W.W."/>
        </authorList>
    </citation>
    <scope>NUCLEOTIDE SEQUENCE [LARGE SCALE GENOMIC DNA]</scope>
    <source>
        <strain evidence="1 2">HB-1</strain>
    </source>
</reference>
<name>A0A0E3SD31_9EURY</name>
<dbReference type="AlphaFoldDB" id="A0A0E3SD31"/>
<keyword evidence="2" id="KW-1185">Reference proteome</keyword>